<evidence type="ECO:0000313" key="9">
    <source>
        <dbReference type="Proteomes" id="UP000800092"/>
    </source>
</evidence>
<evidence type="ECO:0000256" key="4">
    <source>
        <dbReference type="ARBA" id="ARBA00023002"/>
    </source>
</evidence>
<comment type="cofactor">
    <cofactor evidence="1">
        <name>FAD</name>
        <dbReference type="ChEBI" id="CHEBI:57692"/>
    </cofactor>
</comment>
<keyword evidence="5" id="KW-0503">Monooxygenase</keyword>
<feature type="domain" description="FAD-binding" evidence="7">
    <location>
        <begin position="344"/>
        <end position="408"/>
    </location>
</feature>
<evidence type="ECO:0000256" key="5">
    <source>
        <dbReference type="ARBA" id="ARBA00023033"/>
    </source>
</evidence>
<keyword evidence="4" id="KW-0560">Oxidoreductase</keyword>
<evidence type="ECO:0000256" key="3">
    <source>
        <dbReference type="ARBA" id="ARBA00022827"/>
    </source>
</evidence>
<evidence type="ECO:0000256" key="6">
    <source>
        <dbReference type="SAM" id="MobiDB-lite"/>
    </source>
</evidence>
<dbReference type="PANTHER" id="PTHR47178">
    <property type="entry name" value="MONOOXYGENASE, FAD-BINDING"/>
    <property type="match status" value="1"/>
</dbReference>
<protein>
    <submittedName>
        <fullName evidence="8">FAD/NAD(P)-binding domain-containing protein</fullName>
    </submittedName>
</protein>
<proteinExistence type="predicted"/>
<dbReference type="InterPro" id="IPR036188">
    <property type="entry name" value="FAD/NAD-bd_sf"/>
</dbReference>
<organism evidence="8 9">
    <name type="scientific">Viridothelium virens</name>
    <name type="common">Speckled blister lichen</name>
    <name type="synonym">Trypethelium virens</name>
    <dbReference type="NCBI Taxonomy" id="1048519"/>
    <lineage>
        <taxon>Eukaryota</taxon>
        <taxon>Fungi</taxon>
        <taxon>Dikarya</taxon>
        <taxon>Ascomycota</taxon>
        <taxon>Pezizomycotina</taxon>
        <taxon>Dothideomycetes</taxon>
        <taxon>Dothideomycetes incertae sedis</taxon>
        <taxon>Trypetheliales</taxon>
        <taxon>Trypetheliaceae</taxon>
        <taxon>Viridothelium</taxon>
    </lineage>
</organism>
<keyword evidence="3" id="KW-0274">FAD</keyword>
<dbReference type="PANTHER" id="PTHR47178:SF2">
    <property type="entry name" value="FAD-BINDING DOMAIN-CONTAINING PROTEIN"/>
    <property type="match status" value="1"/>
</dbReference>
<dbReference type="AlphaFoldDB" id="A0A6A6GY46"/>
<dbReference type="InterPro" id="IPR002938">
    <property type="entry name" value="FAD-bd"/>
</dbReference>
<evidence type="ECO:0000259" key="7">
    <source>
        <dbReference type="Pfam" id="PF01494"/>
    </source>
</evidence>
<sequence length="451" mass="49949">MTSQPPSSPFKVIIIGAGSPPPFKPPSQPHPHPHSHPPSSPPLHSPPTFSPLTIPGTTGLALARGLTRLHIPFALYERSPPTARPRDWGMLLHWGTPHLLSVLPASVHPRLSETWVDPHYDWSEPVVRMDGATGEITGRTPGQNLVRVSRRKMVAFLEEGVRVEYWRVVQGVEVLGREEGGGVRVRFEEDGGEVVGSMVVGADGSHSKVREVLVGAEAARCVDTGFTMINYCHARYTAEQAKVLRSVHPILTTGWWGEGRIAYLLAALDIPSLDKPEDWQFQNYMGWHGSPHKQDFRSSQDVVEFFREKASHFCDPFRTAAQGIKDDTILPVDVGHQWSPSQWDNRGGKITLAGDAAHSMLPHRGQGLNNAMQDAAELVTAISKVMYENVPLETAIAAYEASMIPRGAKEVELSLQTANISMGENRRRDFKWKYSLAQDVEMNETEGHIEK</sequence>
<dbReference type="OrthoDB" id="47494at2759"/>
<keyword evidence="9" id="KW-1185">Reference proteome</keyword>
<dbReference type="EMBL" id="ML991840">
    <property type="protein sequence ID" value="KAF2230539.1"/>
    <property type="molecule type" value="Genomic_DNA"/>
</dbReference>
<evidence type="ECO:0000256" key="2">
    <source>
        <dbReference type="ARBA" id="ARBA00022630"/>
    </source>
</evidence>
<keyword evidence="2" id="KW-0285">Flavoprotein</keyword>
<gene>
    <name evidence="8" type="ORF">EV356DRAFT_453766</name>
</gene>
<reference evidence="8" key="1">
    <citation type="journal article" date="2020" name="Stud. Mycol.">
        <title>101 Dothideomycetes genomes: a test case for predicting lifestyles and emergence of pathogens.</title>
        <authorList>
            <person name="Haridas S."/>
            <person name="Albert R."/>
            <person name="Binder M."/>
            <person name="Bloem J."/>
            <person name="Labutti K."/>
            <person name="Salamov A."/>
            <person name="Andreopoulos B."/>
            <person name="Baker S."/>
            <person name="Barry K."/>
            <person name="Bills G."/>
            <person name="Bluhm B."/>
            <person name="Cannon C."/>
            <person name="Castanera R."/>
            <person name="Culley D."/>
            <person name="Daum C."/>
            <person name="Ezra D."/>
            <person name="Gonzalez J."/>
            <person name="Henrissat B."/>
            <person name="Kuo A."/>
            <person name="Liang C."/>
            <person name="Lipzen A."/>
            <person name="Lutzoni F."/>
            <person name="Magnuson J."/>
            <person name="Mondo S."/>
            <person name="Nolan M."/>
            <person name="Ohm R."/>
            <person name="Pangilinan J."/>
            <person name="Park H.-J."/>
            <person name="Ramirez L."/>
            <person name="Alfaro M."/>
            <person name="Sun H."/>
            <person name="Tritt A."/>
            <person name="Yoshinaga Y."/>
            <person name="Zwiers L.-H."/>
            <person name="Turgeon B."/>
            <person name="Goodwin S."/>
            <person name="Spatafora J."/>
            <person name="Crous P."/>
            <person name="Grigoriev I."/>
        </authorList>
    </citation>
    <scope>NUCLEOTIDE SEQUENCE</scope>
    <source>
        <strain evidence="8">Tuck. ex Michener</strain>
    </source>
</reference>
<feature type="region of interest" description="Disordered" evidence="6">
    <location>
        <begin position="1"/>
        <end position="56"/>
    </location>
</feature>
<dbReference type="GO" id="GO:0071949">
    <property type="term" value="F:FAD binding"/>
    <property type="evidence" value="ECO:0007669"/>
    <property type="project" value="InterPro"/>
</dbReference>
<evidence type="ECO:0000256" key="1">
    <source>
        <dbReference type="ARBA" id="ARBA00001974"/>
    </source>
</evidence>
<evidence type="ECO:0000313" key="8">
    <source>
        <dbReference type="EMBL" id="KAF2230539.1"/>
    </source>
</evidence>
<dbReference type="Pfam" id="PF01494">
    <property type="entry name" value="FAD_binding_3"/>
    <property type="match status" value="1"/>
</dbReference>
<dbReference type="SUPFAM" id="SSF51905">
    <property type="entry name" value="FAD/NAD(P)-binding domain"/>
    <property type="match status" value="1"/>
</dbReference>
<accession>A0A6A6GY46</accession>
<dbReference type="Gene3D" id="3.50.50.60">
    <property type="entry name" value="FAD/NAD(P)-binding domain"/>
    <property type="match status" value="1"/>
</dbReference>
<dbReference type="Proteomes" id="UP000800092">
    <property type="component" value="Unassembled WGS sequence"/>
</dbReference>
<dbReference type="PRINTS" id="PR00420">
    <property type="entry name" value="RNGMNOXGNASE"/>
</dbReference>
<name>A0A6A6GY46_VIRVR</name>
<feature type="compositionally biased region" description="Pro residues" evidence="6">
    <location>
        <begin position="19"/>
        <end position="49"/>
    </location>
</feature>
<dbReference type="GO" id="GO:0004497">
    <property type="term" value="F:monooxygenase activity"/>
    <property type="evidence" value="ECO:0007669"/>
    <property type="project" value="UniProtKB-KW"/>
</dbReference>